<feature type="region of interest" description="Disordered" evidence="1">
    <location>
        <begin position="24"/>
        <end position="49"/>
    </location>
</feature>
<dbReference type="EMBL" id="RJJE01000017">
    <property type="protein sequence ID" value="RNI28144.1"/>
    <property type="molecule type" value="Genomic_DNA"/>
</dbReference>
<comment type="caution">
    <text evidence="3">The sequence shown here is derived from an EMBL/GenBank/DDBJ whole genome shotgun (WGS) entry which is preliminary data.</text>
</comment>
<protein>
    <recommendedName>
        <fullName evidence="5">PepSY domain-containing protein</fullName>
    </recommendedName>
</protein>
<dbReference type="Gene3D" id="3.10.450.360">
    <property type="match status" value="1"/>
</dbReference>
<evidence type="ECO:0000256" key="1">
    <source>
        <dbReference type="SAM" id="MobiDB-lite"/>
    </source>
</evidence>
<dbReference type="RefSeq" id="WP_123134611.1">
    <property type="nucleotide sequence ID" value="NZ_RJJE01000017.1"/>
</dbReference>
<sequence>MKKVILSAFGFILFAAVSTNAQTQTTQGQTQAAPATQTPATAAQETKTSVKVEELPAAVKTALTADSGLKEWTPVAATLVKDAAGKEYYSIEMKKGEEKGAIKLDKDGNQVK</sequence>
<dbReference type="Proteomes" id="UP000271010">
    <property type="component" value="Unassembled WGS sequence"/>
</dbReference>
<feature type="chain" id="PRO_5018016721" description="PepSY domain-containing protein" evidence="2">
    <location>
        <begin position="22"/>
        <end position="112"/>
    </location>
</feature>
<proteinExistence type="predicted"/>
<keyword evidence="2" id="KW-0732">Signal</keyword>
<feature type="compositionally biased region" description="Low complexity" evidence="1">
    <location>
        <begin position="24"/>
        <end position="44"/>
    </location>
</feature>
<dbReference type="OrthoDB" id="894202at2"/>
<reference evidence="3 4" key="1">
    <citation type="submission" date="2018-11" db="EMBL/GenBank/DDBJ databases">
        <title>Rufibacter latericius sp. nov., isolated from water in Baiyang Lake.</title>
        <authorList>
            <person name="Yang Y."/>
        </authorList>
    </citation>
    <scope>NUCLEOTIDE SEQUENCE [LARGE SCALE GENOMIC DNA]</scope>
    <source>
        <strain evidence="3 4">MCC P1</strain>
    </source>
</reference>
<accession>A0A3M9MRI1</accession>
<dbReference type="AlphaFoldDB" id="A0A3M9MRI1"/>
<keyword evidence="4" id="KW-1185">Reference proteome</keyword>
<evidence type="ECO:0008006" key="5">
    <source>
        <dbReference type="Google" id="ProtNLM"/>
    </source>
</evidence>
<evidence type="ECO:0000256" key="2">
    <source>
        <dbReference type="SAM" id="SignalP"/>
    </source>
</evidence>
<organism evidence="3 4">
    <name type="scientific">Rufibacter immobilis</name>
    <dbReference type="NCBI Taxonomy" id="1348778"/>
    <lineage>
        <taxon>Bacteria</taxon>
        <taxon>Pseudomonadati</taxon>
        <taxon>Bacteroidota</taxon>
        <taxon>Cytophagia</taxon>
        <taxon>Cytophagales</taxon>
        <taxon>Hymenobacteraceae</taxon>
        <taxon>Rufibacter</taxon>
    </lineage>
</organism>
<evidence type="ECO:0000313" key="4">
    <source>
        <dbReference type="Proteomes" id="UP000271010"/>
    </source>
</evidence>
<gene>
    <name evidence="3" type="ORF">EFA69_18905</name>
</gene>
<feature type="signal peptide" evidence="2">
    <location>
        <begin position="1"/>
        <end position="21"/>
    </location>
</feature>
<evidence type="ECO:0000313" key="3">
    <source>
        <dbReference type="EMBL" id="RNI28144.1"/>
    </source>
</evidence>
<name>A0A3M9MRI1_9BACT</name>